<dbReference type="InterPro" id="IPR004031">
    <property type="entry name" value="PMP22/EMP/MP20/Claudin"/>
</dbReference>
<name>A0AAN8G874_PATCE</name>
<dbReference type="GO" id="GO:0016020">
    <property type="term" value="C:membrane"/>
    <property type="evidence" value="ECO:0007669"/>
    <property type="project" value="UniProtKB-SubCell"/>
</dbReference>
<reference evidence="6 7" key="1">
    <citation type="submission" date="2024-01" db="EMBL/GenBank/DDBJ databases">
        <title>The genome of the rayed Mediterranean limpet Patella caerulea (Linnaeus, 1758).</title>
        <authorList>
            <person name="Anh-Thu Weber A."/>
            <person name="Halstead-Nussloch G."/>
        </authorList>
    </citation>
    <scope>NUCLEOTIDE SEQUENCE [LARGE SCALE GENOMIC DNA]</scope>
    <source>
        <strain evidence="6">AATW-2023a</strain>
        <tissue evidence="6">Whole specimen</tissue>
    </source>
</reference>
<evidence type="ECO:0000256" key="2">
    <source>
        <dbReference type="ARBA" id="ARBA00022692"/>
    </source>
</evidence>
<evidence type="ECO:0000256" key="1">
    <source>
        <dbReference type="ARBA" id="ARBA00004141"/>
    </source>
</evidence>
<keyword evidence="3 5" id="KW-1133">Transmembrane helix</keyword>
<keyword evidence="2 5" id="KW-0812">Transmembrane</keyword>
<feature type="transmembrane region" description="Helical" evidence="5">
    <location>
        <begin position="126"/>
        <end position="151"/>
    </location>
</feature>
<keyword evidence="7" id="KW-1185">Reference proteome</keyword>
<dbReference type="PROSITE" id="PS51257">
    <property type="entry name" value="PROKAR_LIPOPROTEIN"/>
    <property type="match status" value="1"/>
</dbReference>
<comment type="caution">
    <text evidence="6">The sequence shown here is derived from an EMBL/GenBank/DDBJ whole genome shotgun (WGS) entry which is preliminary data.</text>
</comment>
<protein>
    <submittedName>
        <fullName evidence="6">Uncharacterized protein</fullName>
    </submittedName>
</protein>
<evidence type="ECO:0000313" key="6">
    <source>
        <dbReference type="EMBL" id="KAK6167575.1"/>
    </source>
</evidence>
<dbReference type="EMBL" id="JAZGQO010000018">
    <property type="protein sequence ID" value="KAK6167575.1"/>
    <property type="molecule type" value="Genomic_DNA"/>
</dbReference>
<organism evidence="6 7">
    <name type="scientific">Patella caerulea</name>
    <name type="common">Rayed Mediterranean limpet</name>
    <dbReference type="NCBI Taxonomy" id="87958"/>
    <lineage>
        <taxon>Eukaryota</taxon>
        <taxon>Metazoa</taxon>
        <taxon>Spiralia</taxon>
        <taxon>Lophotrochozoa</taxon>
        <taxon>Mollusca</taxon>
        <taxon>Gastropoda</taxon>
        <taxon>Patellogastropoda</taxon>
        <taxon>Patelloidea</taxon>
        <taxon>Patellidae</taxon>
        <taxon>Patella</taxon>
    </lineage>
</organism>
<accession>A0AAN8G874</accession>
<dbReference type="PANTHER" id="PTHR21284:SF12">
    <property type="entry name" value="EG:80H7.2 PROTEIN"/>
    <property type="match status" value="1"/>
</dbReference>
<evidence type="ECO:0000256" key="5">
    <source>
        <dbReference type="SAM" id="Phobius"/>
    </source>
</evidence>
<gene>
    <name evidence="6" type="ORF">SNE40_021568</name>
</gene>
<feature type="transmembrane region" description="Helical" evidence="5">
    <location>
        <begin position="171"/>
        <end position="190"/>
    </location>
</feature>
<keyword evidence="4 5" id="KW-0472">Membrane</keyword>
<sequence length="212" mass="24519">MGEKPDQKVVIGLIVLCMAFGCLLIAFASPYWVESFEKFQGRFTKIGLWEVCFNDYTFYKDYNGKRFLGCWYIFSPQIRPIWEWVSPPWFIVCQVAVSFSLLVQGLIALMLILFLVHLFPEHLHRLIVQCSAIGTLISGFVLFIELCVFGAKKEDRDWVPRPDMNYLSWSYGFACMSFIFCLLAAMLLYLGSKNFLVKNQAYNQPGSRGTHR</sequence>
<dbReference type="Gene3D" id="1.20.140.150">
    <property type="match status" value="1"/>
</dbReference>
<dbReference type="Proteomes" id="UP001347796">
    <property type="component" value="Unassembled WGS sequence"/>
</dbReference>
<evidence type="ECO:0000256" key="3">
    <source>
        <dbReference type="ARBA" id="ARBA00022989"/>
    </source>
</evidence>
<evidence type="ECO:0000256" key="4">
    <source>
        <dbReference type="ARBA" id="ARBA00023136"/>
    </source>
</evidence>
<feature type="transmembrane region" description="Helical" evidence="5">
    <location>
        <begin position="9"/>
        <end position="33"/>
    </location>
</feature>
<dbReference type="AlphaFoldDB" id="A0AAN8G874"/>
<dbReference type="PANTHER" id="PTHR21284">
    <property type="entry name" value="EG:80H7.2 PROTEIN"/>
    <property type="match status" value="1"/>
</dbReference>
<evidence type="ECO:0000313" key="7">
    <source>
        <dbReference type="Proteomes" id="UP001347796"/>
    </source>
</evidence>
<comment type="subcellular location">
    <subcellularLocation>
        <location evidence="1">Membrane</location>
        <topology evidence="1">Multi-pass membrane protein</topology>
    </subcellularLocation>
</comment>
<proteinExistence type="predicted"/>
<feature type="transmembrane region" description="Helical" evidence="5">
    <location>
        <begin position="89"/>
        <end position="119"/>
    </location>
</feature>
<dbReference type="Pfam" id="PF13903">
    <property type="entry name" value="Claudin_2"/>
    <property type="match status" value="1"/>
</dbReference>